<organism evidence="1 2">
    <name type="scientific">Adineta steineri</name>
    <dbReference type="NCBI Taxonomy" id="433720"/>
    <lineage>
        <taxon>Eukaryota</taxon>
        <taxon>Metazoa</taxon>
        <taxon>Spiralia</taxon>
        <taxon>Gnathifera</taxon>
        <taxon>Rotifera</taxon>
        <taxon>Eurotatoria</taxon>
        <taxon>Bdelloidea</taxon>
        <taxon>Adinetida</taxon>
        <taxon>Adinetidae</taxon>
        <taxon>Adineta</taxon>
    </lineage>
</organism>
<sequence length="36" mass="4257">LEQSENILQPTDDDLLRAAELKLCLFELEQEQIQRN</sequence>
<comment type="caution">
    <text evidence="1">The sequence shown here is derived from an EMBL/GenBank/DDBJ whole genome shotgun (WGS) entry which is preliminary data.</text>
</comment>
<dbReference type="EMBL" id="CAJOAY010031018">
    <property type="protein sequence ID" value="CAF4423073.1"/>
    <property type="molecule type" value="Genomic_DNA"/>
</dbReference>
<name>A0A820QQT5_9BILA</name>
<evidence type="ECO:0000313" key="2">
    <source>
        <dbReference type="Proteomes" id="UP000663881"/>
    </source>
</evidence>
<evidence type="ECO:0000313" key="1">
    <source>
        <dbReference type="EMBL" id="CAF4423073.1"/>
    </source>
</evidence>
<proteinExistence type="predicted"/>
<dbReference type="AlphaFoldDB" id="A0A820QQT5"/>
<reference evidence="1" key="1">
    <citation type="submission" date="2021-02" db="EMBL/GenBank/DDBJ databases">
        <authorList>
            <person name="Nowell W R."/>
        </authorList>
    </citation>
    <scope>NUCLEOTIDE SEQUENCE</scope>
</reference>
<dbReference type="Proteomes" id="UP000663881">
    <property type="component" value="Unassembled WGS sequence"/>
</dbReference>
<feature type="non-terminal residue" evidence="1">
    <location>
        <position position="1"/>
    </location>
</feature>
<accession>A0A820QQT5</accession>
<protein>
    <submittedName>
        <fullName evidence="1">Uncharacterized protein</fullName>
    </submittedName>
</protein>
<gene>
    <name evidence="1" type="ORF">OKA104_LOCUS52634</name>
</gene>